<feature type="disulfide bond" evidence="14">
    <location>
        <begin position="532"/>
        <end position="541"/>
    </location>
</feature>
<feature type="disulfide bond" evidence="14">
    <location>
        <begin position="197"/>
        <end position="204"/>
    </location>
</feature>
<feature type="domain" description="Integrin beta subunit VWA" evidence="18">
    <location>
        <begin position="34"/>
        <end position="459"/>
    </location>
</feature>
<feature type="disulfide bond" evidence="14">
    <location>
        <begin position="589"/>
        <end position="596"/>
    </location>
</feature>
<feature type="disulfide bond" evidence="14">
    <location>
        <begin position="35"/>
        <end position="45"/>
    </location>
</feature>
<accession>F6XBP2</accession>
<reference evidence="21" key="1">
    <citation type="journal article" date="2002" name="Science">
        <title>The draft genome of Ciona intestinalis: insights into chordate and vertebrate origins.</title>
        <authorList>
            <person name="Dehal P."/>
            <person name="Satou Y."/>
            <person name="Campbell R.K."/>
            <person name="Chapman J."/>
            <person name="Degnan B."/>
            <person name="De Tomaso A."/>
            <person name="Davidson B."/>
            <person name="Di Gregorio A."/>
            <person name="Gelpke M."/>
            <person name="Goodstein D.M."/>
            <person name="Harafuji N."/>
            <person name="Hastings K.E."/>
            <person name="Ho I."/>
            <person name="Hotta K."/>
            <person name="Huang W."/>
            <person name="Kawashima T."/>
            <person name="Lemaire P."/>
            <person name="Martinez D."/>
            <person name="Meinertzhagen I.A."/>
            <person name="Necula S."/>
            <person name="Nonaka M."/>
            <person name="Putnam N."/>
            <person name="Rash S."/>
            <person name="Saiga H."/>
            <person name="Satake M."/>
            <person name="Terry A."/>
            <person name="Yamada L."/>
            <person name="Wang H.G."/>
            <person name="Awazu S."/>
            <person name="Azumi K."/>
            <person name="Boore J."/>
            <person name="Branno M."/>
            <person name="Chin-Bow S."/>
            <person name="DeSantis R."/>
            <person name="Doyle S."/>
            <person name="Francino P."/>
            <person name="Keys D.N."/>
            <person name="Haga S."/>
            <person name="Hayashi H."/>
            <person name="Hino K."/>
            <person name="Imai K.S."/>
            <person name="Inaba K."/>
            <person name="Kano S."/>
            <person name="Kobayashi K."/>
            <person name="Kobayashi M."/>
            <person name="Lee B.I."/>
            <person name="Makabe K.W."/>
            <person name="Manohar C."/>
            <person name="Matassi G."/>
            <person name="Medina M."/>
            <person name="Mochizuki Y."/>
            <person name="Mount S."/>
            <person name="Morishita T."/>
            <person name="Miura S."/>
            <person name="Nakayama A."/>
            <person name="Nishizaka S."/>
            <person name="Nomoto H."/>
            <person name="Ohta F."/>
            <person name="Oishi K."/>
            <person name="Rigoutsos I."/>
            <person name="Sano M."/>
            <person name="Sasaki A."/>
            <person name="Sasakura Y."/>
            <person name="Shoguchi E."/>
            <person name="Shin-i T."/>
            <person name="Spagnuolo A."/>
            <person name="Stainier D."/>
            <person name="Suzuki M.M."/>
            <person name="Tassy O."/>
            <person name="Takatori N."/>
            <person name="Tokuoka M."/>
            <person name="Yagi K."/>
            <person name="Yoshizaki F."/>
            <person name="Wada S."/>
            <person name="Zhang C."/>
            <person name="Hyatt P.D."/>
            <person name="Larimer F."/>
            <person name="Detter C."/>
            <person name="Doggett N."/>
            <person name="Glavina T."/>
            <person name="Hawkins T."/>
            <person name="Richardson P."/>
            <person name="Lucas S."/>
            <person name="Kohara Y."/>
            <person name="Levine M."/>
            <person name="Satoh N."/>
            <person name="Rokhsar D.S."/>
        </authorList>
    </citation>
    <scope>NUCLEOTIDE SEQUENCE [LARGE SCALE GENOMIC DNA]</scope>
</reference>
<dbReference type="Proteomes" id="UP000008144">
    <property type="component" value="Unassembled WGS sequence"/>
</dbReference>
<keyword evidence="5 15" id="KW-0812">Transmembrane</keyword>
<dbReference type="AlphaFoldDB" id="F6XBP2"/>
<feature type="disulfide bond" evidence="14">
    <location>
        <begin position="618"/>
        <end position="630"/>
    </location>
</feature>
<feature type="disulfide bond" evidence="14">
    <location>
        <begin position="252"/>
        <end position="293"/>
    </location>
</feature>
<evidence type="ECO:0000256" key="13">
    <source>
        <dbReference type="ARBA" id="ARBA00023180"/>
    </source>
</evidence>
<dbReference type="Pfam" id="PF00362">
    <property type="entry name" value="Integrin_beta"/>
    <property type="match status" value="1"/>
</dbReference>
<keyword evidence="8 15" id="KW-0130">Cell adhesion</keyword>
<dbReference type="FunFam" id="3.40.50.410:FF:000002">
    <property type="entry name" value="Integrin beta"/>
    <property type="match status" value="1"/>
</dbReference>
<feature type="disulfide bond" evidence="14">
    <location>
        <begin position="567"/>
        <end position="605"/>
    </location>
</feature>
<evidence type="ECO:0000256" key="8">
    <source>
        <dbReference type="ARBA" id="ARBA00022889"/>
    </source>
</evidence>
<dbReference type="GO" id="GO:0033627">
    <property type="term" value="P:cell adhesion mediated by integrin"/>
    <property type="evidence" value="ECO:0000318"/>
    <property type="project" value="GO_Central"/>
</dbReference>
<keyword evidence="10 15" id="KW-0401">Integrin</keyword>
<feature type="disulfide bond" evidence="14">
    <location>
        <begin position="481"/>
        <end position="519"/>
    </location>
</feature>
<feature type="disulfide bond" evidence="14">
    <location>
        <begin position="457"/>
        <end position="461"/>
    </location>
</feature>
<dbReference type="InterPro" id="IPR036465">
    <property type="entry name" value="vWFA_dom_sf"/>
</dbReference>
<feature type="transmembrane region" description="Helical" evidence="16">
    <location>
        <begin position="722"/>
        <end position="743"/>
    </location>
</feature>
<dbReference type="GO" id="GO:0007160">
    <property type="term" value="P:cell-matrix adhesion"/>
    <property type="evidence" value="ECO:0000318"/>
    <property type="project" value="GO_Central"/>
</dbReference>
<feature type="chain" id="PRO_5003345109" description="Integrin beta" evidence="17">
    <location>
        <begin position="23"/>
        <end position="811"/>
    </location>
</feature>
<evidence type="ECO:0000259" key="18">
    <source>
        <dbReference type="SMART" id="SM00187"/>
    </source>
</evidence>
<reference evidence="20" key="2">
    <citation type="submission" date="2025-08" db="UniProtKB">
        <authorList>
            <consortium name="Ensembl"/>
        </authorList>
    </citation>
    <scope>IDENTIFICATION</scope>
</reference>
<dbReference type="Gene3D" id="1.20.5.100">
    <property type="entry name" value="Cytochrome c1, transmembrane anchor, C-terminal"/>
    <property type="match status" value="1"/>
</dbReference>
<evidence type="ECO:0000256" key="2">
    <source>
        <dbReference type="ARBA" id="ARBA00007449"/>
    </source>
</evidence>
<dbReference type="InterPro" id="IPR002369">
    <property type="entry name" value="Integrin_bsu_VWA"/>
</dbReference>
<feature type="disulfide bond" evidence="14">
    <location>
        <begin position="486"/>
        <end position="495"/>
    </location>
</feature>
<proteinExistence type="inferred from homology"/>
<feature type="disulfide bond" evidence="14">
    <location>
        <begin position="640"/>
        <end position="656"/>
    </location>
</feature>
<sequence length="811" mass="90365">MNVFILTWWGNILSLACVFIKAEIGKQCSSAQLSCKQCITTNPRCTWCNDNRVPTAIRKNCKLDRENNQTCSVGVNSPQTLINKTINEEFTAENKTNVTHPIQLRPQEISLKLRIGQPTKVNITFHKLIDFPLDLYYVMDLSLSMRDDLAQLKILGSSLIDVLRNVTVNTRLGFGTFVDKVIAPFASDNKYIVKDACDSVSTTCVEPFGFHHQLKMSSDTTKFKQAVEETIISTNIDEPEGGFDALMQIAVCQDIIGWRKESLKVVLFTSDDSPHIALDGKLVQILKPNDMKCHMDLIKIWEYTESKTQDYPSLGQLKHVLEQNKVQTIFAVTQNMRSMYEDIHSLLPNAHIATLNTDSSNIQDIISSSYDKIRSRFAFNKPTAVKGLDIKHRVLCHGTDTWSTSLLCENTKQGQEVIIELEITANECPSSGSQTDVIKVTSDQISDVVTIKVDYHCKCSCEDEIASNNRSLCSFNGDFLCGMCNCDSGHTGSYCQCEATTTINMNVNCTDPKSPNGMCNNNGMCDCGECICSPSYNGTFCECSSTGCPSASGSMCGGSDKGRCENCYGNKQCVCNTNDGWYLDQSGECTCNNRSCMAAGSNVTCSGHGTCDCSTCTCSNTKYSFYLNTCPECYDCKEVCLDKDIRTRVLSSVAQCDKCKESYTDACKHCLNDDLPLNDRHDPVHCRVSDGQCSVTYNILWHPSLKTYYLLVKSNCEYLNPLIIALPTIGGVLLTSMIALLVAKILKTNYDKRKWEEFQAEVKKSKWTESNNPIHREAKQTFVNPRFIGNIDDLSPSSTNTYEELAKEMQI</sequence>
<keyword evidence="3" id="KW-1003">Cell membrane</keyword>
<dbReference type="GO" id="GO:0098609">
    <property type="term" value="P:cell-cell adhesion"/>
    <property type="evidence" value="ECO:0000318"/>
    <property type="project" value="GO_Central"/>
</dbReference>
<dbReference type="Gene3D" id="3.40.50.410">
    <property type="entry name" value="von Willebrand factor, type A domain"/>
    <property type="match status" value="1"/>
</dbReference>
<evidence type="ECO:0000256" key="6">
    <source>
        <dbReference type="ARBA" id="ARBA00022729"/>
    </source>
</evidence>
<feature type="disulfide bond" evidence="14">
    <location>
        <begin position="543"/>
        <end position="548"/>
    </location>
</feature>
<evidence type="ECO:0000256" key="12">
    <source>
        <dbReference type="ARBA" id="ARBA00023157"/>
    </source>
</evidence>
<dbReference type="PANTHER" id="PTHR10082">
    <property type="entry name" value="INTEGRIN BETA SUBUNIT"/>
    <property type="match status" value="1"/>
</dbReference>
<evidence type="ECO:0000259" key="19">
    <source>
        <dbReference type="SMART" id="SM01241"/>
    </source>
</evidence>
<dbReference type="HOGENOM" id="CLU_011772_0_1_1"/>
<evidence type="ECO:0000256" key="15">
    <source>
        <dbReference type="RuleBase" id="RU000633"/>
    </source>
</evidence>
<feature type="disulfide bond" evidence="14">
    <location>
        <begin position="527"/>
        <end position="556"/>
    </location>
</feature>
<feature type="disulfide bond" evidence="14">
    <location>
        <begin position="613"/>
        <end position="667"/>
    </location>
</feature>
<dbReference type="InterPro" id="IPR015812">
    <property type="entry name" value="Integrin_bsu"/>
</dbReference>
<feature type="disulfide bond" evidence="14">
    <location>
        <begin position="611"/>
        <end position="616"/>
    </location>
</feature>
<evidence type="ECO:0000256" key="4">
    <source>
        <dbReference type="ARBA" id="ARBA00022536"/>
    </source>
</evidence>
<dbReference type="GO" id="GO:0005178">
    <property type="term" value="F:integrin binding"/>
    <property type="evidence" value="ECO:0000318"/>
    <property type="project" value="GO_Central"/>
</dbReference>
<evidence type="ECO:0000256" key="5">
    <source>
        <dbReference type="ARBA" id="ARBA00022692"/>
    </source>
</evidence>
<dbReference type="SMART" id="SM01241">
    <property type="entry name" value="Integrin_b_cyt"/>
    <property type="match status" value="1"/>
</dbReference>
<dbReference type="InParanoid" id="F6XBP2"/>
<keyword evidence="7" id="KW-0677">Repeat</keyword>
<dbReference type="Gene3D" id="2.60.40.1510">
    <property type="entry name" value="ntegrin, alpha v. Chain A, domain 3"/>
    <property type="match status" value="1"/>
</dbReference>
<feature type="disulfide bond" evidence="14">
    <location>
        <begin position="525"/>
        <end position="530"/>
    </location>
</feature>
<evidence type="ECO:0000256" key="10">
    <source>
        <dbReference type="ARBA" id="ARBA00023037"/>
    </source>
</evidence>
<keyword evidence="9 16" id="KW-1133">Transmembrane helix</keyword>
<dbReference type="GO" id="GO:0008305">
    <property type="term" value="C:integrin complex"/>
    <property type="evidence" value="ECO:0000318"/>
    <property type="project" value="GO_Central"/>
</dbReference>
<dbReference type="GO" id="GO:0007229">
    <property type="term" value="P:integrin-mediated signaling pathway"/>
    <property type="evidence" value="ECO:0000318"/>
    <property type="project" value="GO_Central"/>
</dbReference>
<evidence type="ECO:0000256" key="7">
    <source>
        <dbReference type="ARBA" id="ARBA00022737"/>
    </source>
</evidence>
<dbReference type="GO" id="GO:0005925">
    <property type="term" value="C:focal adhesion"/>
    <property type="evidence" value="ECO:0000318"/>
    <property type="project" value="GO_Central"/>
</dbReference>
<feature type="disulfide bond" evidence="14">
    <location>
        <begin position="38"/>
        <end position="71"/>
    </location>
</feature>
<feature type="domain" description="Integrin beta subunit cytoplasmic" evidence="19">
    <location>
        <begin position="744"/>
        <end position="790"/>
    </location>
</feature>
<feature type="signal peptide" evidence="17">
    <location>
        <begin position="1"/>
        <end position="22"/>
    </location>
</feature>
<evidence type="ECO:0000256" key="17">
    <source>
        <dbReference type="SAM" id="SignalP"/>
    </source>
</evidence>
<evidence type="ECO:0000256" key="16">
    <source>
        <dbReference type="SAM" id="Phobius"/>
    </source>
</evidence>
<organism evidence="20 21">
    <name type="scientific">Ciona intestinalis</name>
    <name type="common">Transparent sea squirt</name>
    <name type="synonym">Ascidia intestinalis</name>
    <dbReference type="NCBI Taxonomy" id="7719"/>
    <lineage>
        <taxon>Eukaryota</taxon>
        <taxon>Metazoa</taxon>
        <taxon>Chordata</taxon>
        <taxon>Tunicata</taxon>
        <taxon>Ascidiacea</taxon>
        <taxon>Phlebobranchia</taxon>
        <taxon>Cionidae</taxon>
        <taxon>Ciona</taxon>
    </lineage>
</organism>
<dbReference type="Ensembl" id="ENSCINT00000001892.3">
    <property type="protein sequence ID" value="ENSCINP00000001892.3"/>
    <property type="gene ID" value="ENSCING00000014887.2"/>
</dbReference>
<feature type="disulfide bond" evidence="14">
    <location>
        <begin position="564"/>
        <end position="573"/>
    </location>
</feature>
<dbReference type="InterPro" id="IPR032695">
    <property type="entry name" value="Integrin_dom_sf"/>
</dbReference>
<dbReference type="InterPro" id="IPR057243">
    <property type="entry name" value="Integrin_I-EGF_CS"/>
</dbReference>
<dbReference type="PRINTS" id="PR01186">
    <property type="entry name" value="INTEGRINB"/>
</dbReference>
<evidence type="ECO:0000313" key="21">
    <source>
        <dbReference type="Proteomes" id="UP000008144"/>
    </source>
</evidence>
<comment type="subcellular location">
    <subcellularLocation>
        <location evidence="1 15">Cell membrane</location>
        <topology evidence="1 15">Single-pass type I membrane protein</topology>
    </subcellularLocation>
</comment>
<dbReference type="SUPFAM" id="SSF69179">
    <property type="entry name" value="Integrin domains"/>
    <property type="match status" value="1"/>
</dbReference>
<dbReference type="Pfam" id="PF08725">
    <property type="entry name" value="Integrin_b_cyt"/>
    <property type="match status" value="1"/>
</dbReference>
<evidence type="ECO:0000256" key="1">
    <source>
        <dbReference type="ARBA" id="ARBA00004251"/>
    </source>
</evidence>
<comment type="similarity">
    <text evidence="2 15">Belongs to the integrin beta chain family.</text>
</comment>
<evidence type="ECO:0000256" key="9">
    <source>
        <dbReference type="ARBA" id="ARBA00022989"/>
    </source>
</evidence>
<evidence type="ECO:0000256" key="11">
    <source>
        <dbReference type="ARBA" id="ARBA00023136"/>
    </source>
</evidence>
<keyword evidence="21" id="KW-1185">Reference proteome</keyword>
<evidence type="ECO:0000256" key="14">
    <source>
        <dbReference type="PIRSR" id="PIRSR002512-1"/>
    </source>
</evidence>
<dbReference type="OMA" id="KQGMGAC"/>
<name>F6XBP2_CIOIN</name>
<feature type="disulfide bond" evidence="14">
    <location>
        <begin position="396"/>
        <end position="408"/>
    </location>
</feature>
<dbReference type="SMART" id="SM00187">
    <property type="entry name" value="INB"/>
    <property type="match status" value="1"/>
</dbReference>
<reference evidence="20" key="3">
    <citation type="submission" date="2025-09" db="UniProtKB">
        <authorList>
            <consortium name="Ensembl"/>
        </authorList>
    </citation>
    <scope>IDENTIFICATION</scope>
</reference>
<keyword evidence="13" id="KW-0325">Glycoprotein</keyword>
<keyword evidence="12 14" id="KW-1015">Disulfide bond</keyword>
<dbReference type="PIRSF" id="PIRSF002512">
    <property type="entry name" value="Integrin_B"/>
    <property type="match status" value="1"/>
</dbReference>
<dbReference type="PROSITE" id="PS00243">
    <property type="entry name" value="I_EGF_1"/>
    <property type="match status" value="2"/>
</dbReference>
<dbReference type="GO" id="GO:0016477">
    <property type="term" value="P:cell migration"/>
    <property type="evidence" value="ECO:0000318"/>
    <property type="project" value="GO_Central"/>
</dbReference>
<dbReference type="GeneTree" id="ENSGT01150000286919"/>
<protein>
    <recommendedName>
        <fullName evidence="15">Integrin beta</fullName>
    </recommendedName>
</protein>
<evidence type="ECO:0000313" key="20">
    <source>
        <dbReference type="Ensembl" id="ENSCINP00000001892.3"/>
    </source>
</evidence>
<dbReference type="Gene3D" id="2.170.300.10">
    <property type="entry name" value="Tie2 ligand-binding domain superfamily"/>
    <property type="match status" value="1"/>
</dbReference>
<dbReference type="SUPFAM" id="SSF53300">
    <property type="entry name" value="vWA-like"/>
    <property type="match status" value="1"/>
</dbReference>
<evidence type="ECO:0000256" key="3">
    <source>
        <dbReference type="ARBA" id="ARBA00022475"/>
    </source>
</evidence>
<keyword evidence="4" id="KW-0245">EGF-like domain</keyword>
<dbReference type="PANTHER" id="PTHR10082:SF60">
    <property type="entry name" value="INTEGRIN BETA-PS"/>
    <property type="match status" value="1"/>
</dbReference>
<dbReference type="InterPro" id="IPR014836">
    <property type="entry name" value="Integrin_bsu_cyt_dom"/>
</dbReference>
<keyword evidence="11 16" id="KW-0472">Membrane</keyword>
<keyword evidence="6 17" id="KW-0732">Signal</keyword>
<dbReference type="GO" id="GO:0009986">
    <property type="term" value="C:cell surface"/>
    <property type="evidence" value="ECO:0000318"/>
    <property type="project" value="GO_Central"/>
</dbReference>
<dbReference type="STRING" id="7719.ENSCINP00000001892"/>